<dbReference type="Proteomes" id="UP001501035">
    <property type="component" value="Unassembled WGS sequence"/>
</dbReference>
<keyword evidence="3" id="KW-1185">Reference proteome</keyword>
<dbReference type="SUPFAM" id="SSF75011">
    <property type="entry name" value="3-carboxy-cis,cis-mucoante lactonizing enzyme"/>
    <property type="match status" value="1"/>
</dbReference>
<organism evidence="2 3">
    <name type="scientific">Gordonia defluvii</name>
    <dbReference type="NCBI Taxonomy" id="283718"/>
    <lineage>
        <taxon>Bacteria</taxon>
        <taxon>Bacillati</taxon>
        <taxon>Actinomycetota</taxon>
        <taxon>Actinomycetes</taxon>
        <taxon>Mycobacteriales</taxon>
        <taxon>Gordoniaceae</taxon>
        <taxon>Gordonia</taxon>
    </lineage>
</organism>
<dbReference type="PANTHER" id="PTHR47197:SF3">
    <property type="entry name" value="DIHYDRO-HEME D1 DEHYDROGENASE"/>
    <property type="match status" value="1"/>
</dbReference>
<protein>
    <recommendedName>
        <fullName evidence="4">YncE family protein</fullName>
    </recommendedName>
</protein>
<keyword evidence="1" id="KW-0732">Signal</keyword>
<proteinExistence type="predicted"/>
<evidence type="ECO:0000256" key="1">
    <source>
        <dbReference type="SAM" id="SignalP"/>
    </source>
</evidence>
<name>A0ABN3YA19_9ACTN</name>
<evidence type="ECO:0008006" key="4">
    <source>
        <dbReference type="Google" id="ProtNLM"/>
    </source>
</evidence>
<comment type="caution">
    <text evidence="2">The sequence shown here is derived from an EMBL/GenBank/DDBJ whole genome shotgun (WGS) entry which is preliminary data.</text>
</comment>
<dbReference type="Gene3D" id="2.130.10.10">
    <property type="entry name" value="YVTN repeat-like/Quinoprotein amine dehydrogenase"/>
    <property type="match status" value="2"/>
</dbReference>
<sequence>MNSWRFRPGPPAGAIGAAVALATLLLLPSPAHAAPPRYQVSMVPAGVASGGELALDQHRHELFVADNNAPMRTTGNDVIPSETPVTPAVSVFDTTTRRPVRSIDLSNQPGGLMMIGPVELIPTPQVPDGLAIDPKRGRVLVTNAHAGGITVFDINAKRVTPRNLTPLPYSHPMGAVANPVTGRFYVGLNGTGKVAVFDSGSGRLVGDIPNLHKASFVDIDVPRNRLYVGNADYEAKTNNFVAVVDLRTNRVIKKIATPSNSRPKVDPTTGRIWANSFDTGKISIIDPVSLQIVTTIDTRTTPSKIAIDAQRRRVYAANLQKKSITVISADSGAILATVPTGTAAVHTIVVDQASGVAYGTQHIGNKLTILTPR</sequence>
<feature type="signal peptide" evidence="1">
    <location>
        <begin position="1"/>
        <end position="33"/>
    </location>
</feature>
<evidence type="ECO:0000313" key="3">
    <source>
        <dbReference type="Proteomes" id="UP001501035"/>
    </source>
</evidence>
<dbReference type="PANTHER" id="PTHR47197">
    <property type="entry name" value="PROTEIN NIRF"/>
    <property type="match status" value="1"/>
</dbReference>
<feature type="chain" id="PRO_5045704877" description="YncE family protein" evidence="1">
    <location>
        <begin position="34"/>
        <end position="373"/>
    </location>
</feature>
<reference evidence="2 3" key="1">
    <citation type="journal article" date="2019" name="Int. J. Syst. Evol. Microbiol.">
        <title>The Global Catalogue of Microorganisms (GCM) 10K type strain sequencing project: providing services to taxonomists for standard genome sequencing and annotation.</title>
        <authorList>
            <consortium name="The Broad Institute Genomics Platform"/>
            <consortium name="The Broad Institute Genome Sequencing Center for Infectious Disease"/>
            <person name="Wu L."/>
            <person name="Ma J."/>
        </authorList>
    </citation>
    <scope>NUCLEOTIDE SEQUENCE [LARGE SCALE GENOMIC DNA]</scope>
    <source>
        <strain evidence="2 3">JCM 14234</strain>
    </source>
</reference>
<dbReference type="EMBL" id="BAAAVS010000001">
    <property type="protein sequence ID" value="GAA3023734.1"/>
    <property type="molecule type" value="Genomic_DNA"/>
</dbReference>
<accession>A0ABN3YA19</accession>
<dbReference type="InterPro" id="IPR051200">
    <property type="entry name" value="Host-pathogen_enzymatic-act"/>
</dbReference>
<gene>
    <name evidence="2" type="ORF">GCM10010528_02210</name>
</gene>
<dbReference type="InterPro" id="IPR015943">
    <property type="entry name" value="WD40/YVTN_repeat-like_dom_sf"/>
</dbReference>
<evidence type="ECO:0000313" key="2">
    <source>
        <dbReference type="EMBL" id="GAA3023734.1"/>
    </source>
</evidence>